<protein>
    <submittedName>
        <fullName evidence="2">Uncharacterized protein</fullName>
    </submittedName>
</protein>
<dbReference type="RefSeq" id="WP_173032928.1">
    <property type="nucleotide sequence ID" value="NZ_AP022870.1"/>
</dbReference>
<feature type="region of interest" description="Disordered" evidence="1">
    <location>
        <begin position="160"/>
        <end position="188"/>
    </location>
</feature>
<dbReference type="EMBL" id="AP022870">
    <property type="protein sequence ID" value="BCB73777.1"/>
    <property type="molecule type" value="Genomic_DNA"/>
</dbReference>
<evidence type="ECO:0000256" key="1">
    <source>
        <dbReference type="SAM" id="MobiDB-lite"/>
    </source>
</evidence>
<organism evidence="2 3">
    <name type="scientific">Phytohabitans flavus</name>
    <dbReference type="NCBI Taxonomy" id="1076124"/>
    <lineage>
        <taxon>Bacteria</taxon>
        <taxon>Bacillati</taxon>
        <taxon>Actinomycetota</taxon>
        <taxon>Actinomycetes</taxon>
        <taxon>Micromonosporales</taxon>
        <taxon>Micromonosporaceae</taxon>
    </lineage>
</organism>
<accession>A0A6F8XIZ7</accession>
<name>A0A6F8XIZ7_9ACTN</name>
<reference evidence="2 3" key="1">
    <citation type="submission" date="2020-03" db="EMBL/GenBank/DDBJ databases">
        <title>Whole genome shotgun sequence of Phytohabitans flavus NBRC 107702.</title>
        <authorList>
            <person name="Komaki H."/>
            <person name="Tamura T."/>
        </authorList>
    </citation>
    <scope>NUCLEOTIDE SEQUENCE [LARGE SCALE GENOMIC DNA]</scope>
    <source>
        <strain evidence="2 3">NBRC 107702</strain>
    </source>
</reference>
<evidence type="ECO:0000313" key="3">
    <source>
        <dbReference type="Proteomes" id="UP000502508"/>
    </source>
</evidence>
<sequence>MTDSLERMVGDWPVEAAEAARLTAERYGPPDETMPSRLVWNHALPWKRVVVNRDASEHRFPMPHVDRMENWIDLEVPRESAADLAAFNGSIRVERTRGEMAVTCDVEAINFLAVNLAHDLVKGRINVDEARREYTEMAAGHLMGRPQPYTSGLAFAPVDAGAGTADEDEPVAPHHVPTVDTRRMGRRK</sequence>
<dbReference type="KEGG" id="pfla:Pflav_001870"/>
<reference evidence="2 3" key="2">
    <citation type="submission" date="2020-03" db="EMBL/GenBank/DDBJ databases">
        <authorList>
            <person name="Ichikawa N."/>
            <person name="Kimura A."/>
            <person name="Kitahashi Y."/>
            <person name="Uohara A."/>
        </authorList>
    </citation>
    <scope>NUCLEOTIDE SEQUENCE [LARGE SCALE GENOMIC DNA]</scope>
    <source>
        <strain evidence="2 3">NBRC 107702</strain>
    </source>
</reference>
<proteinExistence type="predicted"/>
<gene>
    <name evidence="2" type="ORF">Pflav_001870</name>
</gene>
<dbReference type="Proteomes" id="UP000502508">
    <property type="component" value="Chromosome"/>
</dbReference>
<evidence type="ECO:0000313" key="2">
    <source>
        <dbReference type="EMBL" id="BCB73777.1"/>
    </source>
</evidence>
<keyword evidence="3" id="KW-1185">Reference proteome</keyword>
<dbReference type="AlphaFoldDB" id="A0A6F8XIZ7"/>